<keyword evidence="1" id="KW-0472">Membrane</keyword>
<sequence length="148" mass="16812">MFYHGNILIVRSLLCGLILGGIVGIIRGLTKPGIDEYYRPNQGMFQSIGNSLIFGLITGIIMFMGAKFLRWIPVAWGIYGLYFGMAAGGGAAFLKHFILRLILYFNGDIPWNYARFLDWATERIFLQKVGGGYIFIHRLLLEHFARMK</sequence>
<accession>A0AAU8JCA9</accession>
<name>A0AAU8JCA9_9CYAN</name>
<proteinExistence type="predicted"/>
<protein>
    <submittedName>
        <fullName evidence="2">Uncharacterized protein</fullName>
    </submittedName>
</protein>
<evidence type="ECO:0000256" key="1">
    <source>
        <dbReference type="SAM" id="Phobius"/>
    </source>
</evidence>
<dbReference type="AlphaFoldDB" id="A0AAU8JCA9"/>
<dbReference type="RefSeq" id="WP_054464864.1">
    <property type="nucleotide sequence ID" value="NZ_CP159837.1"/>
</dbReference>
<feature type="transmembrane region" description="Helical" evidence="1">
    <location>
        <begin position="6"/>
        <end position="26"/>
    </location>
</feature>
<reference evidence="2" key="1">
    <citation type="submission" date="2024-07" db="EMBL/GenBank/DDBJ databases">
        <authorList>
            <person name="Kim Y.J."/>
            <person name="Jeong J.Y."/>
        </authorList>
    </citation>
    <scope>NUCLEOTIDE SEQUENCE</scope>
    <source>
        <strain evidence="2">GIHE-MW2</strain>
    </source>
</reference>
<evidence type="ECO:0000313" key="2">
    <source>
        <dbReference type="EMBL" id="XCM36362.1"/>
    </source>
</evidence>
<dbReference type="EMBL" id="CP159837">
    <property type="protein sequence ID" value="XCM36362.1"/>
    <property type="molecule type" value="Genomic_DNA"/>
</dbReference>
<gene>
    <name evidence="2" type="ORF">ABWT76_005118</name>
</gene>
<keyword evidence="1" id="KW-0812">Transmembrane</keyword>
<organism evidence="2">
    <name type="scientific">Planktothricoides raciborskii GIHE-MW2</name>
    <dbReference type="NCBI Taxonomy" id="2792601"/>
    <lineage>
        <taxon>Bacteria</taxon>
        <taxon>Bacillati</taxon>
        <taxon>Cyanobacteriota</taxon>
        <taxon>Cyanophyceae</taxon>
        <taxon>Oscillatoriophycideae</taxon>
        <taxon>Oscillatoriales</taxon>
        <taxon>Oscillatoriaceae</taxon>
        <taxon>Planktothricoides</taxon>
    </lineage>
</organism>
<keyword evidence="1" id="KW-1133">Transmembrane helix</keyword>
<feature type="transmembrane region" description="Helical" evidence="1">
    <location>
        <begin position="47"/>
        <end position="68"/>
    </location>
</feature>
<feature type="transmembrane region" description="Helical" evidence="1">
    <location>
        <begin position="74"/>
        <end position="94"/>
    </location>
</feature>